<sequence length="109" mass="11953">MAFKKLASRSFTMNFWLPLVIDVRETDEVSQGKIPSAVSVPRGILELKIEKLVTPESDRPLVLYCAGGLRSIMAASSLVGMGYDKSKIRSLQGGYGAWVKQGFSVESKQ</sequence>
<dbReference type="Pfam" id="PF00581">
    <property type="entry name" value="Rhodanese"/>
    <property type="match status" value="1"/>
</dbReference>
<dbReference type="GO" id="GO:0004792">
    <property type="term" value="F:thiosulfate-cyanide sulfurtransferase activity"/>
    <property type="evidence" value="ECO:0007669"/>
    <property type="project" value="TreeGrafter"/>
</dbReference>
<dbReference type="SMART" id="SM00450">
    <property type="entry name" value="RHOD"/>
    <property type="match status" value="1"/>
</dbReference>
<keyword evidence="3" id="KW-1185">Reference proteome</keyword>
<dbReference type="SUPFAM" id="SSF52821">
    <property type="entry name" value="Rhodanese/Cell cycle control phosphatase"/>
    <property type="match status" value="1"/>
</dbReference>
<dbReference type="InterPro" id="IPR036873">
    <property type="entry name" value="Rhodanese-like_dom_sf"/>
</dbReference>
<evidence type="ECO:0000313" key="3">
    <source>
        <dbReference type="Proteomes" id="UP000242146"/>
    </source>
</evidence>
<dbReference type="PROSITE" id="PS50206">
    <property type="entry name" value="RHODANESE_3"/>
    <property type="match status" value="1"/>
</dbReference>
<dbReference type="CDD" id="cd00158">
    <property type="entry name" value="RHOD"/>
    <property type="match status" value="1"/>
</dbReference>
<dbReference type="Gene3D" id="3.40.250.10">
    <property type="entry name" value="Rhodanese-like domain"/>
    <property type="match status" value="1"/>
</dbReference>
<feature type="domain" description="Rhodanese" evidence="1">
    <location>
        <begin position="19"/>
        <end position="107"/>
    </location>
</feature>
<dbReference type="EMBL" id="MCGT01000014">
    <property type="protein sequence ID" value="ORX54045.1"/>
    <property type="molecule type" value="Genomic_DNA"/>
</dbReference>
<evidence type="ECO:0000259" key="1">
    <source>
        <dbReference type="PROSITE" id="PS50206"/>
    </source>
</evidence>
<dbReference type="InterPro" id="IPR001763">
    <property type="entry name" value="Rhodanese-like_dom"/>
</dbReference>
<dbReference type="AlphaFoldDB" id="A0A1X2GHL9"/>
<protein>
    <submittedName>
        <fullName evidence="2">Rhodanese-like protein</fullName>
    </submittedName>
</protein>
<dbReference type="GO" id="GO:0005739">
    <property type="term" value="C:mitochondrion"/>
    <property type="evidence" value="ECO:0007669"/>
    <property type="project" value="TreeGrafter"/>
</dbReference>
<dbReference type="OrthoDB" id="566238at2759"/>
<dbReference type="PANTHER" id="PTHR44086:SF10">
    <property type="entry name" value="THIOSULFATE SULFURTRANSFERASE_RHODANESE-LIKE DOMAIN-CONTAINING PROTEIN 3"/>
    <property type="match status" value="1"/>
</dbReference>
<dbReference type="STRING" id="101127.A0A1X2GHL9"/>
<evidence type="ECO:0000313" key="2">
    <source>
        <dbReference type="EMBL" id="ORX54045.1"/>
    </source>
</evidence>
<organism evidence="2 3">
    <name type="scientific">Hesseltinella vesiculosa</name>
    <dbReference type="NCBI Taxonomy" id="101127"/>
    <lineage>
        <taxon>Eukaryota</taxon>
        <taxon>Fungi</taxon>
        <taxon>Fungi incertae sedis</taxon>
        <taxon>Mucoromycota</taxon>
        <taxon>Mucoromycotina</taxon>
        <taxon>Mucoromycetes</taxon>
        <taxon>Mucorales</taxon>
        <taxon>Cunninghamellaceae</taxon>
        <taxon>Hesseltinella</taxon>
    </lineage>
</organism>
<proteinExistence type="predicted"/>
<dbReference type="PANTHER" id="PTHR44086">
    <property type="entry name" value="THIOSULFATE SULFURTRANSFERASE RDL2, MITOCHONDRIAL-RELATED"/>
    <property type="match status" value="1"/>
</dbReference>
<reference evidence="2 3" key="1">
    <citation type="submission" date="2016-07" db="EMBL/GenBank/DDBJ databases">
        <title>Pervasive Adenine N6-methylation of Active Genes in Fungi.</title>
        <authorList>
            <consortium name="DOE Joint Genome Institute"/>
            <person name="Mondo S.J."/>
            <person name="Dannebaum R.O."/>
            <person name="Kuo R.C."/>
            <person name="Labutti K."/>
            <person name="Haridas S."/>
            <person name="Kuo A."/>
            <person name="Salamov A."/>
            <person name="Ahrendt S.R."/>
            <person name="Lipzen A."/>
            <person name="Sullivan W."/>
            <person name="Andreopoulos W.B."/>
            <person name="Clum A."/>
            <person name="Lindquist E."/>
            <person name="Daum C."/>
            <person name="Ramamoorthy G.K."/>
            <person name="Gryganskyi A."/>
            <person name="Culley D."/>
            <person name="Magnuson J.K."/>
            <person name="James T.Y."/>
            <person name="O'Malley M.A."/>
            <person name="Stajich J.E."/>
            <person name="Spatafora J.W."/>
            <person name="Visel A."/>
            <person name="Grigoriev I.V."/>
        </authorList>
    </citation>
    <scope>NUCLEOTIDE SEQUENCE [LARGE SCALE GENOMIC DNA]</scope>
    <source>
        <strain evidence="2 3">NRRL 3301</strain>
    </source>
</reference>
<gene>
    <name evidence="2" type="ORF">DM01DRAFT_314970</name>
</gene>
<comment type="caution">
    <text evidence="2">The sequence shown here is derived from an EMBL/GenBank/DDBJ whole genome shotgun (WGS) entry which is preliminary data.</text>
</comment>
<accession>A0A1X2GHL9</accession>
<name>A0A1X2GHL9_9FUNG</name>
<dbReference type="Proteomes" id="UP000242146">
    <property type="component" value="Unassembled WGS sequence"/>
</dbReference>